<reference evidence="8" key="1">
    <citation type="journal article" date="2019" name="G3 (Bethesda)">
        <title>Genome Assemblies of Two Rare Opportunistic Yeast Pathogens: Diutina rugosa (syn. Candida rugosa) and Trichomonascus ciferrii (syn. Candida ciferrii).</title>
        <authorList>
            <person name="Mixao V."/>
            <person name="Saus E."/>
            <person name="Hansen A.P."/>
            <person name="Lass-Florl C."/>
            <person name="Gabaldon T."/>
        </authorList>
    </citation>
    <scope>NUCLEOTIDE SEQUENCE</scope>
    <source>
        <strain evidence="8">CBS 4856</strain>
    </source>
</reference>
<proteinExistence type="inferred from homology"/>
<keyword evidence="5" id="KW-0496">Mitochondrion</keyword>
<evidence type="ECO:0000313" key="8">
    <source>
        <dbReference type="EMBL" id="KAA8917152.1"/>
    </source>
</evidence>
<dbReference type="AlphaFoldDB" id="A0A642VAL1"/>
<keyword evidence="6" id="KW-0687">Ribonucleoprotein</keyword>
<gene>
    <name evidence="8" type="ORF">TRICI_000698</name>
</gene>
<evidence type="ECO:0000256" key="4">
    <source>
        <dbReference type="ARBA" id="ARBA00022980"/>
    </source>
</evidence>
<protein>
    <recommendedName>
        <fullName evidence="7">Small ribosomal subunit protein mS29</fullName>
    </recommendedName>
</protein>
<dbReference type="Pfam" id="PF10236">
    <property type="entry name" value="DAP3"/>
    <property type="match status" value="1"/>
</dbReference>
<organism evidence="8 9">
    <name type="scientific">Trichomonascus ciferrii</name>
    <dbReference type="NCBI Taxonomy" id="44093"/>
    <lineage>
        <taxon>Eukaryota</taxon>
        <taxon>Fungi</taxon>
        <taxon>Dikarya</taxon>
        <taxon>Ascomycota</taxon>
        <taxon>Saccharomycotina</taxon>
        <taxon>Dipodascomycetes</taxon>
        <taxon>Dipodascales</taxon>
        <taxon>Trichomonascaceae</taxon>
        <taxon>Trichomonascus</taxon>
        <taxon>Trichomonascus ciferrii complex</taxon>
    </lineage>
</organism>
<evidence type="ECO:0000256" key="3">
    <source>
        <dbReference type="ARBA" id="ARBA00022946"/>
    </source>
</evidence>
<dbReference type="Proteomes" id="UP000761534">
    <property type="component" value="Unassembled WGS sequence"/>
</dbReference>
<evidence type="ECO:0000256" key="1">
    <source>
        <dbReference type="ARBA" id="ARBA00004173"/>
    </source>
</evidence>
<dbReference type="InterPro" id="IPR027417">
    <property type="entry name" value="P-loop_NTPase"/>
</dbReference>
<keyword evidence="9" id="KW-1185">Reference proteome</keyword>
<dbReference type="GO" id="GO:0003735">
    <property type="term" value="F:structural constituent of ribosome"/>
    <property type="evidence" value="ECO:0007669"/>
    <property type="project" value="TreeGrafter"/>
</dbReference>
<dbReference type="PANTHER" id="PTHR12810:SF0">
    <property type="entry name" value="SMALL RIBOSOMAL SUBUNIT PROTEIN MS29"/>
    <property type="match status" value="1"/>
</dbReference>
<comment type="similarity">
    <text evidence="2">Belongs to the mitochondrion-specific ribosomal protein mS29 family.</text>
</comment>
<comment type="subcellular location">
    <subcellularLocation>
        <location evidence="1">Mitochondrion</location>
    </subcellularLocation>
</comment>
<evidence type="ECO:0000313" key="9">
    <source>
        <dbReference type="Proteomes" id="UP000761534"/>
    </source>
</evidence>
<evidence type="ECO:0000256" key="7">
    <source>
        <dbReference type="ARBA" id="ARBA00035140"/>
    </source>
</evidence>
<dbReference type="EMBL" id="SWFS01000061">
    <property type="protein sequence ID" value="KAA8917152.1"/>
    <property type="molecule type" value="Genomic_DNA"/>
</dbReference>
<evidence type="ECO:0000256" key="5">
    <source>
        <dbReference type="ARBA" id="ARBA00023128"/>
    </source>
</evidence>
<evidence type="ECO:0000256" key="6">
    <source>
        <dbReference type="ARBA" id="ARBA00023274"/>
    </source>
</evidence>
<evidence type="ECO:0000256" key="2">
    <source>
        <dbReference type="ARBA" id="ARBA00009863"/>
    </source>
</evidence>
<keyword evidence="4" id="KW-0689">Ribosomal protein</keyword>
<dbReference type="SUPFAM" id="SSF52540">
    <property type="entry name" value="P-loop containing nucleoside triphosphate hydrolases"/>
    <property type="match status" value="1"/>
</dbReference>
<comment type="caution">
    <text evidence="8">The sequence shown here is derived from an EMBL/GenBank/DDBJ whole genome shotgun (WGS) entry which is preliminary data.</text>
</comment>
<dbReference type="PANTHER" id="PTHR12810">
    <property type="entry name" value="MITOCHONDRIAL 28S RIBOSOMAL PROTEIN S29"/>
    <property type="match status" value="1"/>
</dbReference>
<dbReference type="GO" id="GO:0005763">
    <property type="term" value="C:mitochondrial small ribosomal subunit"/>
    <property type="evidence" value="ECO:0007669"/>
    <property type="project" value="TreeGrafter"/>
</dbReference>
<name>A0A642VAL1_9ASCO</name>
<accession>A0A642VAL1</accession>
<dbReference type="InterPro" id="IPR019368">
    <property type="entry name" value="Ribosomal_mS29"/>
</dbReference>
<dbReference type="VEuPathDB" id="FungiDB:TRICI_000698"/>
<dbReference type="OrthoDB" id="274828at2759"/>
<keyword evidence="3" id="KW-0809">Transit peptide</keyword>
<sequence>MLRRQGQQAVCRAMGRRAIHSTGAVWAFKKKSSDGANASVFKRGTPKSKGNWIDDFINTASYGKFTKKALEPQADGPGSSFFDIEQLEPGKVFRYPTHAEESLRIFGSYRRGQKHELFKNHTTLIRDGSSLHMADAVKNGLSSSSKDNRFCLMGGKGTGKSTLLAQTQAFALQRGYVVLPVPRAAELVSGDNDAFYNDALNMFIQPMYVRRWMKRVAKGNERVLRELPAPDRLAGGKKGSTATATGGATKSLYDVLLEGRKRPDACHVMEQVVGELAAQETAPVLFTLDDVNVLSQNVYSENTDHENQRIYHGDLQVPKTFLDFLSGARTFKRGMVVTALNSSHRVNETILAGLGLQEPTPYAKIDRYDPLLASKFTGVTPLTLQHYTQAETRTMLEYWNSVGVVPSELDERLLNQKYFISGNGNPEALLLACTENY</sequence>